<keyword evidence="2" id="KW-0812">Transmembrane</keyword>
<proteinExistence type="predicted"/>
<protein>
    <submittedName>
        <fullName evidence="3">Uncharacterized protein</fullName>
    </submittedName>
</protein>
<feature type="region of interest" description="Disordered" evidence="1">
    <location>
        <begin position="58"/>
        <end position="78"/>
    </location>
</feature>
<evidence type="ECO:0000313" key="3">
    <source>
        <dbReference type="EMBL" id="VEP13059.1"/>
    </source>
</evidence>
<keyword evidence="2" id="KW-1133">Transmembrane helix</keyword>
<feature type="transmembrane region" description="Helical" evidence="2">
    <location>
        <begin position="30"/>
        <end position="51"/>
    </location>
</feature>
<dbReference type="AlphaFoldDB" id="A0A563VNR3"/>
<dbReference type="Proteomes" id="UP000320055">
    <property type="component" value="Unassembled WGS sequence"/>
</dbReference>
<dbReference type="RefSeq" id="WP_144871245.1">
    <property type="nucleotide sequence ID" value="NZ_LR213930.1"/>
</dbReference>
<evidence type="ECO:0000313" key="4">
    <source>
        <dbReference type="Proteomes" id="UP000320055"/>
    </source>
</evidence>
<accession>A0A563VNR3</accession>
<dbReference type="EMBL" id="CAACVJ010000091">
    <property type="protein sequence ID" value="VEP13059.1"/>
    <property type="molecule type" value="Genomic_DNA"/>
</dbReference>
<keyword evidence="4" id="KW-1185">Reference proteome</keyword>
<reference evidence="3 4" key="1">
    <citation type="submission" date="2019-01" db="EMBL/GenBank/DDBJ databases">
        <authorList>
            <person name="Brito A."/>
        </authorList>
    </citation>
    <scope>NUCLEOTIDE SEQUENCE [LARGE SCALE GENOMIC DNA]</scope>
    <source>
        <strain evidence="3">1</strain>
    </source>
</reference>
<evidence type="ECO:0000256" key="1">
    <source>
        <dbReference type="SAM" id="MobiDB-lite"/>
    </source>
</evidence>
<evidence type="ECO:0000256" key="2">
    <source>
        <dbReference type="SAM" id="Phobius"/>
    </source>
</evidence>
<keyword evidence="2" id="KW-0472">Membrane</keyword>
<gene>
    <name evidence="3" type="ORF">H1P_1800010</name>
</gene>
<name>A0A563VNR3_9CYAN</name>
<organism evidence="3 4">
    <name type="scientific">Hyella patelloides LEGE 07179</name>
    <dbReference type="NCBI Taxonomy" id="945734"/>
    <lineage>
        <taxon>Bacteria</taxon>
        <taxon>Bacillati</taxon>
        <taxon>Cyanobacteriota</taxon>
        <taxon>Cyanophyceae</taxon>
        <taxon>Pleurocapsales</taxon>
        <taxon>Hyellaceae</taxon>
        <taxon>Hyella</taxon>
    </lineage>
</organism>
<sequence length="78" mass="8932">MWYLTVSAIVFCYWLGLFIADRSTPNTHIASWLILFVAPLFWPIVLPISIVELMTKSSGQETQDSSVDETAEVYYQNN</sequence>
<dbReference type="OrthoDB" id="463949at2"/>